<dbReference type="AlphaFoldDB" id="A0A6A7KBD0"/>
<name>A0A6A7KBD0_9FIRM</name>
<keyword evidence="2" id="KW-1185">Reference proteome</keyword>
<dbReference type="EMBL" id="WHNX01000024">
    <property type="protein sequence ID" value="MPW26706.1"/>
    <property type="molecule type" value="Genomic_DNA"/>
</dbReference>
<dbReference type="RefSeq" id="WP_152805504.1">
    <property type="nucleotide sequence ID" value="NZ_WHNX01000024.1"/>
</dbReference>
<gene>
    <name evidence="1" type="ORF">GC105_12990</name>
</gene>
<protein>
    <submittedName>
        <fullName evidence="1">Uncharacterized protein</fullName>
    </submittedName>
</protein>
<evidence type="ECO:0000313" key="1">
    <source>
        <dbReference type="EMBL" id="MPW26706.1"/>
    </source>
</evidence>
<proteinExistence type="predicted"/>
<organism evidence="1 2">
    <name type="scientific">Alkalibaculum sporogenes</name>
    <dbReference type="NCBI Taxonomy" id="2655001"/>
    <lineage>
        <taxon>Bacteria</taxon>
        <taxon>Bacillati</taxon>
        <taxon>Bacillota</taxon>
        <taxon>Clostridia</taxon>
        <taxon>Eubacteriales</taxon>
        <taxon>Eubacteriaceae</taxon>
        <taxon>Alkalibaculum</taxon>
    </lineage>
</organism>
<sequence>MIIAYLAGIPAYYEGEDIEIRYSIYENDKLICKKAYYQDFVKPAVVGLKAIIALFDELQKIDSDNFTVIINDPALNELIKGTSTTKNGEVLKVSSMARRKLQRFPKEVLIKDISTNHLEILKWDEALKA</sequence>
<evidence type="ECO:0000313" key="2">
    <source>
        <dbReference type="Proteomes" id="UP000440004"/>
    </source>
</evidence>
<reference evidence="1 2" key="1">
    <citation type="submission" date="2019-10" db="EMBL/GenBank/DDBJ databases">
        <title>Alkalibaculum tamaniensis sp.nov., a new alkaliphilic acetogen, isolated on methoxylated aromatics from a mud volcano.</title>
        <authorList>
            <person name="Khomyakova M.A."/>
            <person name="Merkel A.Y."/>
            <person name="Bonch-Osmolovskaya E.A."/>
            <person name="Slobodkin A.I."/>
        </authorList>
    </citation>
    <scope>NUCLEOTIDE SEQUENCE [LARGE SCALE GENOMIC DNA]</scope>
    <source>
        <strain evidence="1 2">M08DMB</strain>
    </source>
</reference>
<accession>A0A6A7KBD0</accession>
<comment type="caution">
    <text evidence="1">The sequence shown here is derived from an EMBL/GenBank/DDBJ whole genome shotgun (WGS) entry which is preliminary data.</text>
</comment>
<dbReference type="Proteomes" id="UP000440004">
    <property type="component" value="Unassembled WGS sequence"/>
</dbReference>